<feature type="non-terminal residue" evidence="5">
    <location>
        <position position="1"/>
    </location>
</feature>
<dbReference type="EMBL" id="JAVXUO010002283">
    <property type="protein sequence ID" value="KAK2974720.1"/>
    <property type="molecule type" value="Genomic_DNA"/>
</dbReference>
<dbReference type="EC" id="2.4.1.-" evidence="4"/>
<dbReference type="PROSITE" id="PS00375">
    <property type="entry name" value="UDPGT"/>
    <property type="match status" value="1"/>
</dbReference>
<keyword evidence="3" id="KW-0328">Glycosyltransferase</keyword>
<evidence type="ECO:0000256" key="3">
    <source>
        <dbReference type="RuleBase" id="RU003718"/>
    </source>
</evidence>
<sequence>CYSFQNSLTMDTGNHIVAMPYPGRGHINPMVQFCTLLASKGVTITLVLTEGWLGSLIGTLRNTPNIRLSTIPNVVPSENDRTSDYAAFFEAVYTKMEAMFDRFLDQLELPISCILADTLLPWMTLVGRRRNIPIASLWTMAPSLFSIFYHFDLLASHGHFPAENLPEKEEEIIDYIPGVSPMQAADLPPVTIGKASILKYLLEPFSVITKAQAILFTSFFDLQPHVINTFKAMLPIPIYTIGPSIPYNMPSETLPLDPNPTDDTACLHWLDKHSKASVLYVSLGSFLSMSKELIRELSEGLQASGVRFLWVARGEASSLQAACGEMGLIVPWCDQLRILSHPSVGGFLTQCGWNSAMESIYAGVPMLTFPLFADQGHNSKLVVEDWKVGLRLKRRVGVENVVGREEISQTIKRVMDLNGEEGRELRSRAKELQGTCGRAIQAGGSTDDSISQFVTDFLQGQSNGAM</sequence>
<evidence type="ECO:0000256" key="1">
    <source>
        <dbReference type="ARBA" id="ARBA00009995"/>
    </source>
</evidence>
<comment type="similarity">
    <text evidence="1 3">Belongs to the UDP-glycosyltransferase family.</text>
</comment>
<dbReference type="Proteomes" id="UP001187471">
    <property type="component" value="Unassembled WGS sequence"/>
</dbReference>
<dbReference type="GO" id="GO:0080044">
    <property type="term" value="F:quercetin 7-O-glucosyltransferase activity"/>
    <property type="evidence" value="ECO:0007669"/>
    <property type="project" value="TreeGrafter"/>
</dbReference>
<dbReference type="PANTHER" id="PTHR11926:SF774">
    <property type="entry name" value="UDP-GLYCOSYLTRANSFERASE 85A1-RELATED"/>
    <property type="match status" value="1"/>
</dbReference>
<keyword evidence="6" id="KW-1185">Reference proteome</keyword>
<dbReference type="GO" id="GO:0080043">
    <property type="term" value="F:quercetin 3-O-glucosyltransferase activity"/>
    <property type="evidence" value="ECO:0007669"/>
    <property type="project" value="TreeGrafter"/>
</dbReference>
<evidence type="ECO:0000313" key="5">
    <source>
        <dbReference type="EMBL" id="KAK2974720.1"/>
    </source>
</evidence>
<dbReference type="FunFam" id="3.40.50.2000:FF:000138">
    <property type="entry name" value="Glycosyltransferase"/>
    <property type="match status" value="1"/>
</dbReference>
<organism evidence="5 6">
    <name type="scientific">Escallonia rubra</name>
    <dbReference type="NCBI Taxonomy" id="112253"/>
    <lineage>
        <taxon>Eukaryota</taxon>
        <taxon>Viridiplantae</taxon>
        <taxon>Streptophyta</taxon>
        <taxon>Embryophyta</taxon>
        <taxon>Tracheophyta</taxon>
        <taxon>Spermatophyta</taxon>
        <taxon>Magnoliopsida</taxon>
        <taxon>eudicotyledons</taxon>
        <taxon>Gunneridae</taxon>
        <taxon>Pentapetalae</taxon>
        <taxon>asterids</taxon>
        <taxon>campanulids</taxon>
        <taxon>Escalloniales</taxon>
        <taxon>Escalloniaceae</taxon>
        <taxon>Escallonia</taxon>
    </lineage>
</organism>
<evidence type="ECO:0000256" key="2">
    <source>
        <dbReference type="ARBA" id="ARBA00022679"/>
    </source>
</evidence>
<evidence type="ECO:0000256" key="4">
    <source>
        <dbReference type="RuleBase" id="RU362057"/>
    </source>
</evidence>
<dbReference type="Gene3D" id="3.40.50.2000">
    <property type="entry name" value="Glycogen Phosphorylase B"/>
    <property type="match status" value="2"/>
</dbReference>
<dbReference type="CDD" id="cd03784">
    <property type="entry name" value="GT1_Gtf-like"/>
    <property type="match status" value="1"/>
</dbReference>
<dbReference type="InterPro" id="IPR035595">
    <property type="entry name" value="UDP_glycos_trans_CS"/>
</dbReference>
<keyword evidence="2 3" id="KW-0808">Transferase</keyword>
<dbReference type="AlphaFoldDB" id="A0AA88R3G8"/>
<dbReference type="PANTHER" id="PTHR11926">
    <property type="entry name" value="GLUCOSYL/GLUCURONOSYL TRANSFERASES"/>
    <property type="match status" value="1"/>
</dbReference>
<comment type="caution">
    <text evidence="5">The sequence shown here is derived from an EMBL/GenBank/DDBJ whole genome shotgun (WGS) entry which is preliminary data.</text>
</comment>
<gene>
    <name evidence="5" type="ORF">RJ640_007147</name>
</gene>
<proteinExistence type="inferred from homology"/>
<dbReference type="SUPFAM" id="SSF53756">
    <property type="entry name" value="UDP-Glycosyltransferase/glycogen phosphorylase"/>
    <property type="match status" value="1"/>
</dbReference>
<dbReference type="Pfam" id="PF00201">
    <property type="entry name" value="UDPGT"/>
    <property type="match status" value="1"/>
</dbReference>
<protein>
    <recommendedName>
        <fullName evidence="4">Glycosyltransferase</fullName>
        <ecNumber evidence="4">2.4.1.-</ecNumber>
    </recommendedName>
</protein>
<dbReference type="InterPro" id="IPR002213">
    <property type="entry name" value="UDP_glucos_trans"/>
</dbReference>
<reference evidence="5" key="1">
    <citation type="submission" date="2022-12" db="EMBL/GenBank/DDBJ databases">
        <title>Draft genome assemblies for two species of Escallonia (Escalloniales).</title>
        <authorList>
            <person name="Chanderbali A."/>
            <person name="Dervinis C."/>
            <person name="Anghel I."/>
            <person name="Soltis D."/>
            <person name="Soltis P."/>
            <person name="Zapata F."/>
        </authorList>
    </citation>
    <scope>NUCLEOTIDE SEQUENCE</scope>
    <source>
        <strain evidence="5">UCBG92.1500</strain>
        <tissue evidence="5">Leaf</tissue>
    </source>
</reference>
<name>A0AA88R3G8_9ASTE</name>
<evidence type="ECO:0000313" key="6">
    <source>
        <dbReference type="Proteomes" id="UP001187471"/>
    </source>
</evidence>
<accession>A0AA88R3G8</accession>